<dbReference type="PANTHER" id="PTHR33169:SF14">
    <property type="entry name" value="TRANSCRIPTIONAL REGULATOR RV3488"/>
    <property type="match status" value="1"/>
</dbReference>
<feature type="domain" description="Transcription regulator PadR N-terminal" evidence="1">
    <location>
        <begin position="15"/>
        <end position="88"/>
    </location>
</feature>
<accession>A0A1G8NQU5</accession>
<evidence type="ECO:0000259" key="1">
    <source>
        <dbReference type="Pfam" id="PF03551"/>
    </source>
</evidence>
<dbReference type="SUPFAM" id="SSF46785">
    <property type="entry name" value="Winged helix' DNA-binding domain"/>
    <property type="match status" value="1"/>
</dbReference>
<dbReference type="Gene3D" id="1.10.10.10">
    <property type="entry name" value="Winged helix-like DNA-binding domain superfamily/Winged helix DNA-binding domain"/>
    <property type="match status" value="1"/>
</dbReference>
<proteinExistence type="predicted"/>
<dbReference type="InterPro" id="IPR036390">
    <property type="entry name" value="WH_DNA-bd_sf"/>
</dbReference>
<dbReference type="AlphaFoldDB" id="A0A1G8NQU5"/>
<dbReference type="Proteomes" id="UP000183255">
    <property type="component" value="Unassembled WGS sequence"/>
</dbReference>
<name>A0A1G8NQU5_9CLOT</name>
<evidence type="ECO:0000313" key="3">
    <source>
        <dbReference type="Proteomes" id="UP000183255"/>
    </source>
</evidence>
<dbReference type="PANTHER" id="PTHR33169">
    <property type="entry name" value="PADR-FAMILY TRANSCRIPTIONAL REGULATOR"/>
    <property type="match status" value="1"/>
</dbReference>
<dbReference type="InterPro" id="IPR052509">
    <property type="entry name" value="Metal_resp_DNA-bind_regulator"/>
</dbReference>
<dbReference type="InterPro" id="IPR005149">
    <property type="entry name" value="Tscrpt_reg_PadR_N"/>
</dbReference>
<gene>
    <name evidence="2" type="ORF">SAMN05421804_104277</name>
</gene>
<dbReference type="InterPro" id="IPR036388">
    <property type="entry name" value="WH-like_DNA-bd_sf"/>
</dbReference>
<evidence type="ECO:0000313" key="2">
    <source>
        <dbReference type="EMBL" id="SDI82639.1"/>
    </source>
</evidence>
<dbReference type="RefSeq" id="WP_031575689.1">
    <property type="nucleotide sequence ID" value="NZ_FNDZ01000004.1"/>
</dbReference>
<dbReference type="Pfam" id="PF03551">
    <property type="entry name" value="PadR"/>
    <property type="match status" value="1"/>
</dbReference>
<reference evidence="2 3" key="1">
    <citation type="submission" date="2016-10" db="EMBL/GenBank/DDBJ databases">
        <authorList>
            <person name="de Groot N.N."/>
        </authorList>
    </citation>
    <scope>NUCLEOTIDE SEQUENCE [LARGE SCALE GENOMIC DNA]</scope>
    <source>
        <strain evidence="2 3">CGMCC 1.5058</strain>
    </source>
</reference>
<organism evidence="2 3">
    <name type="scientific">Proteiniclasticum ruminis</name>
    <dbReference type="NCBI Taxonomy" id="398199"/>
    <lineage>
        <taxon>Bacteria</taxon>
        <taxon>Bacillati</taxon>
        <taxon>Bacillota</taxon>
        <taxon>Clostridia</taxon>
        <taxon>Eubacteriales</taxon>
        <taxon>Clostridiaceae</taxon>
        <taxon>Proteiniclasticum</taxon>
    </lineage>
</organism>
<sequence length="109" mass="12799">MISSDVLRGYNDTMVLYLLLQEPSYGYELAKRIKETSSGIYTMKETTLYAVFQRLEKNGLVTSFYGDETGGKRRTYYQITEEGRAYYKEKCAEWSLTKKVIERFIERGE</sequence>
<dbReference type="EMBL" id="FNDZ01000004">
    <property type="protein sequence ID" value="SDI82639.1"/>
    <property type="molecule type" value="Genomic_DNA"/>
</dbReference>
<protein>
    <submittedName>
        <fullName evidence="2">PadR family transcriptional regulator, regulatory protein PadR</fullName>
    </submittedName>
</protein>